<dbReference type="OrthoDB" id="7204339at2"/>
<comment type="caution">
    <text evidence="2">The sequence shown here is derived from an EMBL/GenBank/DDBJ whole genome shotgun (WGS) entry which is preliminary data.</text>
</comment>
<protein>
    <submittedName>
        <fullName evidence="2">PIN domain-containing protein</fullName>
    </submittedName>
</protein>
<dbReference type="GeneID" id="65281992"/>
<dbReference type="RefSeq" id="WP_012537521.1">
    <property type="nucleotide sequence ID" value="NZ_AP025160.1"/>
</dbReference>
<dbReference type="Pfam" id="PF01850">
    <property type="entry name" value="PIN"/>
    <property type="match status" value="1"/>
</dbReference>
<evidence type="ECO:0000259" key="1">
    <source>
        <dbReference type="Pfam" id="PF01850"/>
    </source>
</evidence>
<dbReference type="InterPro" id="IPR002716">
    <property type="entry name" value="PIN_dom"/>
</dbReference>
<dbReference type="EMBL" id="QKQP01000005">
    <property type="protein sequence ID" value="PZD80966.1"/>
    <property type="molecule type" value="Genomic_DNA"/>
</dbReference>
<dbReference type="Gene3D" id="3.40.50.1010">
    <property type="entry name" value="5'-nuclease"/>
    <property type="match status" value="1"/>
</dbReference>
<feature type="domain" description="PIN" evidence="1">
    <location>
        <begin position="2"/>
        <end position="130"/>
    </location>
</feature>
<sequence length="150" mass="16570">MVYLDTSFIAPLFISEDISDAIENYLRHIDGTLVTSDWTRVEFASLLARRVRMKELNVAQADAIREVFDATLLSSFEIWVISSADCAVAIQLLRDPATDLRAGDALHLGVIHNHHRPHLLSLDQGMVKAARTLSFQASTAISAHSGDRGQ</sequence>
<name>A0A2W1K2J2_ACIFR</name>
<dbReference type="OMA" id="DWTITEM"/>
<gene>
    <name evidence="2" type="ORF">DN052_11185</name>
</gene>
<organism evidence="2 3">
    <name type="scientific">Acidithiobacillus ferrooxidans</name>
    <name type="common">Thiobacillus ferrooxidans</name>
    <dbReference type="NCBI Taxonomy" id="920"/>
    <lineage>
        <taxon>Bacteria</taxon>
        <taxon>Pseudomonadati</taxon>
        <taxon>Pseudomonadota</taxon>
        <taxon>Acidithiobacillia</taxon>
        <taxon>Acidithiobacillales</taxon>
        <taxon>Acidithiobacillaceae</taxon>
        <taxon>Acidithiobacillus</taxon>
    </lineage>
</organism>
<proteinExistence type="predicted"/>
<reference evidence="2 3" key="1">
    <citation type="submission" date="2018-06" db="EMBL/GenBank/DDBJ databases">
        <title>Draft sequence of Acidithiobacillus ferrooxidans CCM 4253.</title>
        <authorList>
            <person name="Moya-Beltran A."/>
            <person name="Castro M."/>
            <person name="Covarrubias P.C."/>
            <person name="Issotta F."/>
            <person name="Janiczek O."/>
            <person name="Mandl M."/>
            <person name="Kucera J."/>
            <person name="Quatrini R."/>
        </authorList>
    </citation>
    <scope>NUCLEOTIDE SEQUENCE [LARGE SCALE GENOMIC DNA]</scope>
    <source>
        <strain evidence="2 3">CCM 4253</strain>
    </source>
</reference>
<evidence type="ECO:0000313" key="2">
    <source>
        <dbReference type="EMBL" id="PZD80966.1"/>
    </source>
</evidence>
<dbReference type="InterPro" id="IPR029060">
    <property type="entry name" value="PIN-like_dom_sf"/>
</dbReference>
<evidence type="ECO:0000313" key="3">
    <source>
        <dbReference type="Proteomes" id="UP000248886"/>
    </source>
</evidence>
<accession>A0A2W1K2J2</accession>
<dbReference type="CDD" id="cd09874">
    <property type="entry name" value="PIN_MT3492-like"/>
    <property type="match status" value="1"/>
</dbReference>
<dbReference type="Proteomes" id="UP000248886">
    <property type="component" value="Unassembled WGS sequence"/>
</dbReference>
<dbReference type="SUPFAM" id="SSF88723">
    <property type="entry name" value="PIN domain-like"/>
    <property type="match status" value="1"/>
</dbReference>
<dbReference type="AlphaFoldDB" id="A0A2W1K2J2"/>